<comment type="caution">
    <text evidence="1">The sequence shown here is derived from an EMBL/GenBank/DDBJ whole genome shotgun (WGS) entry which is preliminary data.</text>
</comment>
<accession>A0A834ZXC9</accession>
<name>A0A834ZXC9_9POAL</name>
<gene>
    <name evidence="1" type="ORF">HU200_065886</name>
</gene>
<dbReference type="Proteomes" id="UP000636709">
    <property type="component" value="Unassembled WGS sequence"/>
</dbReference>
<proteinExistence type="predicted"/>
<dbReference type="EMBL" id="JACEFO010002902">
    <property type="protein sequence ID" value="KAF8646311.1"/>
    <property type="molecule type" value="Genomic_DNA"/>
</dbReference>
<protein>
    <submittedName>
        <fullName evidence="1">Uncharacterized protein</fullName>
    </submittedName>
</protein>
<reference evidence="1" key="1">
    <citation type="submission" date="2020-07" db="EMBL/GenBank/DDBJ databases">
        <title>Genome sequence and genetic diversity analysis of an under-domesticated orphan crop, white fonio (Digitaria exilis).</title>
        <authorList>
            <person name="Bennetzen J.L."/>
            <person name="Chen S."/>
            <person name="Ma X."/>
            <person name="Wang X."/>
            <person name="Yssel A.E.J."/>
            <person name="Chaluvadi S.R."/>
            <person name="Johnson M."/>
            <person name="Gangashetty P."/>
            <person name="Hamidou F."/>
            <person name="Sanogo M.D."/>
            <person name="Zwaenepoel A."/>
            <person name="Wallace J."/>
            <person name="Van De Peer Y."/>
            <person name="Van Deynze A."/>
        </authorList>
    </citation>
    <scope>NUCLEOTIDE SEQUENCE</scope>
    <source>
        <tissue evidence="1">Leaves</tissue>
    </source>
</reference>
<dbReference type="AlphaFoldDB" id="A0A834ZXC9"/>
<organism evidence="1 2">
    <name type="scientific">Digitaria exilis</name>
    <dbReference type="NCBI Taxonomy" id="1010633"/>
    <lineage>
        <taxon>Eukaryota</taxon>
        <taxon>Viridiplantae</taxon>
        <taxon>Streptophyta</taxon>
        <taxon>Embryophyta</taxon>
        <taxon>Tracheophyta</taxon>
        <taxon>Spermatophyta</taxon>
        <taxon>Magnoliopsida</taxon>
        <taxon>Liliopsida</taxon>
        <taxon>Poales</taxon>
        <taxon>Poaceae</taxon>
        <taxon>PACMAD clade</taxon>
        <taxon>Panicoideae</taxon>
        <taxon>Panicodae</taxon>
        <taxon>Paniceae</taxon>
        <taxon>Anthephorinae</taxon>
        <taxon>Digitaria</taxon>
    </lineage>
</organism>
<evidence type="ECO:0000313" key="1">
    <source>
        <dbReference type="EMBL" id="KAF8646311.1"/>
    </source>
</evidence>
<sequence>MSFFSPALARSTGATLPQAPTSYNGRRLQQVSSLYACMVAAGRDGILALAAGGVLRGVFLPINMAAPLMLEDQSLRAATHNRCEAFHPVRVDTLEVLQLEHKDELHERIMTDISNCTACYFDTLSYTETW</sequence>
<evidence type="ECO:0000313" key="2">
    <source>
        <dbReference type="Proteomes" id="UP000636709"/>
    </source>
</evidence>
<keyword evidence="2" id="KW-1185">Reference proteome</keyword>